<evidence type="ECO:0008006" key="2">
    <source>
        <dbReference type="Google" id="ProtNLM"/>
    </source>
</evidence>
<dbReference type="SUPFAM" id="SSF49401">
    <property type="entry name" value="Bacterial adhesins"/>
    <property type="match status" value="1"/>
</dbReference>
<proteinExistence type="predicted"/>
<accession>A0A161KDR7</accession>
<protein>
    <recommendedName>
        <fullName evidence="2">DUF11 domain-containing protein</fullName>
    </recommendedName>
</protein>
<dbReference type="AlphaFoldDB" id="A0A161KDR7"/>
<reference evidence="1" key="1">
    <citation type="submission" date="2015-10" db="EMBL/GenBank/DDBJ databases">
        <authorList>
            <person name="Gilbert D.G."/>
        </authorList>
    </citation>
    <scope>NUCLEOTIDE SEQUENCE</scope>
</reference>
<dbReference type="InterPro" id="IPR008966">
    <property type="entry name" value="Adhesion_dom_sf"/>
</dbReference>
<dbReference type="EMBL" id="CZQC01000036">
    <property type="protein sequence ID" value="CUS41172.1"/>
    <property type="molecule type" value="Genomic_DNA"/>
</dbReference>
<organism evidence="1">
    <name type="scientific">hydrothermal vent metagenome</name>
    <dbReference type="NCBI Taxonomy" id="652676"/>
    <lineage>
        <taxon>unclassified sequences</taxon>
        <taxon>metagenomes</taxon>
        <taxon>ecological metagenomes</taxon>
    </lineage>
</organism>
<evidence type="ECO:0000313" key="1">
    <source>
        <dbReference type="EMBL" id="CUS41172.1"/>
    </source>
</evidence>
<gene>
    <name evidence="1" type="ORF">MGWOODY_Tha731</name>
</gene>
<sequence>MKTIVKGALLFAGIISASATWAIGTPAGTKITNTAVATFDDPATGTTGVTTSDAAELTVLELISVNVTAENVTPVTTNAGDTAQVLTYTVTNTGNGSEAFALDATNLAGDQFDAENIKVYVDTDGDGVFSAGDQLLTSGSSINLDANSSNPAKTIFVVVDIPAGATTIGDTAKIQLEATSDTPGASTAAPGDLLVGEGTGVSDAVVGNNVTDTASATFTIGAEPTTATVNISKTIAGRVDPFGGTTDVPGTVVTYQIDVEVVGGDVDNLVITDAIPTNMTYVAGTLTLDAAAQTDADDVTDNSNVTAGAVTVTLGTVTSGTSYVIQLQAEIK</sequence>
<name>A0A161KDR7_9ZZZZ</name>